<reference evidence="1" key="1">
    <citation type="journal article" date="2021" name="G3 (Bethesda)">
        <title>Genome and transcriptome analysis of the beet armyworm Spodoptera exigua reveals targets for pest control. .</title>
        <authorList>
            <person name="Simon S."/>
            <person name="Breeschoten T."/>
            <person name="Jansen H.J."/>
            <person name="Dirks R.P."/>
            <person name="Schranz M.E."/>
            <person name="Ros V.I.D."/>
        </authorList>
    </citation>
    <scope>NUCLEOTIDE SEQUENCE</scope>
    <source>
        <strain evidence="1">TB_SE_WUR_2020</strain>
    </source>
</reference>
<dbReference type="Proteomes" id="UP000814243">
    <property type="component" value="Unassembled WGS sequence"/>
</dbReference>
<accession>A0A922MBJ4</accession>
<protein>
    <submittedName>
        <fullName evidence="1">Uncharacterized protein</fullName>
    </submittedName>
</protein>
<name>A0A922MBJ4_SPOEX</name>
<proteinExistence type="predicted"/>
<gene>
    <name evidence="1" type="ORF">HF086_004029</name>
</gene>
<evidence type="ECO:0000313" key="2">
    <source>
        <dbReference type="Proteomes" id="UP000814243"/>
    </source>
</evidence>
<sequence>MLQGQQSDNCLLLYPIKNDHKEKEEVNQKKVPHKFIEDINLYDLNDVDDLYDRYLLKWSKQNHTMKTEDMAHYYRFVKTVVEVNEKRFAGEDVTLGPDADEIKEPNEFFYG</sequence>
<evidence type="ECO:0000313" key="1">
    <source>
        <dbReference type="EMBL" id="KAH9633315.1"/>
    </source>
</evidence>
<organism evidence="1 2">
    <name type="scientific">Spodoptera exigua</name>
    <name type="common">Beet armyworm</name>
    <name type="synonym">Noctua fulgens</name>
    <dbReference type="NCBI Taxonomy" id="7107"/>
    <lineage>
        <taxon>Eukaryota</taxon>
        <taxon>Metazoa</taxon>
        <taxon>Ecdysozoa</taxon>
        <taxon>Arthropoda</taxon>
        <taxon>Hexapoda</taxon>
        <taxon>Insecta</taxon>
        <taxon>Pterygota</taxon>
        <taxon>Neoptera</taxon>
        <taxon>Endopterygota</taxon>
        <taxon>Lepidoptera</taxon>
        <taxon>Glossata</taxon>
        <taxon>Ditrysia</taxon>
        <taxon>Noctuoidea</taxon>
        <taxon>Noctuidae</taxon>
        <taxon>Amphipyrinae</taxon>
        <taxon>Spodoptera</taxon>
    </lineage>
</organism>
<dbReference type="AlphaFoldDB" id="A0A922MBJ4"/>
<comment type="caution">
    <text evidence="1">The sequence shown here is derived from an EMBL/GenBank/DDBJ whole genome shotgun (WGS) entry which is preliminary data.</text>
</comment>
<dbReference type="EMBL" id="JACEFF010000655">
    <property type="protein sequence ID" value="KAH9633315.1"/>
    <property type="molecule type" value="Genomic_DNA"/>
</dbReference>